<keyword evidence="3" id="KW-0645">Protease</keyword>
<feature type="domain" description="CAAX prenyl protease 2/Lysostaphin resistance protein A-like" evidence="2">
    <location>
        <begin position="76"/>
        <end position="225"/>
    </location>
</feature>
<proteinExistence type="predicted"/>
<feature type="transmembrane region" description="Helical" evidence="1">
    <location>
        <begin position="76"/>
        <end position="93"/>
    </location>
</feature>
<dbReference type="RefSeq" id="WP_097133371.1">
    <property type="nucleotide sequence ID" value="NZ_OCMT01000004.1"/>
</dbReference>
<dbReference type="Proteomes" id="UP000219281">
    <property type="component" value="Unassembled WGS sequence"/>
</dbReference>
<feature type="transmembrane region" description="Helical" evidence="1">
    <location>
        <begin position="213"/>
        <end position="233"/>
    </location>
</feature>
<evidence type="ECO:0000256" key="1">
    <source>
        <dbReference type="SAM" id="Phobius"/>
    </source>
</evidence>
<feature type="transmembrane region" description="Helical" evidence="1">
    <location>
        <begin position="100"/>
        <end position="117"/>
    </location>
</feature>
<dbReference type="GO" id="GO:0080120">
    <property type="term" value="P:CAAX-box protein maturation"/>
    <property type="evidence" value="ECO:0007669"/>
    <property type="project" value="UniProtKB-ARBA"/>
</dbReference>
<dbReference type="AlphaFoldDB" id="A0A286AD96"/>
<evidence type="ECO:0000259" key="2">
    <source>
        <dbReference type="Pfam" id="PF02517"/>
    </source>
</evidence>
<reference evidence="4" key="1">
    <citation type="submission" date="2017-09" db="EMBL/GenBank/DDBJ databases">
        <authorList>
            <person name="Varghese N."/>
            <person name="Submissions S."/>
        </authorList>
    </citation>
    <scope>NUCLEOTIDE SEQUENCE [LARGE SCALE GENOMIC DNA]</scope>
    <source>
        <strain evidence="4">CGMCC 1.12803</strain>
    </source>
</reference>
<feature type="transmembrane region" description="Helical" evidence="1">
    <location>
        <begin position="185"/>
        <end position="206"/>
    </location>
</feature>
<keyword evidence="3" id="KW-0378">Hydrolase</keyword>
<keyword evidence="1" id="KW-0472">Membrane</keyword>
<dbReference type="OrthoDB" id="1443714at2"/>
<evidence type="ECO:0000313" key="3">
    <source>
        <dbReference type="EMBL" id="SOD19868.1"/>
    </source>
</evidence>
<feature type="transmembrane region" description="Helical" evidence="1">
    <location>
        <begin position="159"/>
        <end position="179"/>
    </location>
</feature>
<gene>
    <name evidence="3" type="ORF">SAMN06297358_3575</name>
</gene>
<dbReference type="GO" id="GO:0004175">
    <property type="term" value="F:endopeptidase activity"/>
    <property type="evidence" value="ECO:0007669"/>
    <property type="project" value="UniProtKB-ARBA"/>
</dbReference>
<name>A0A286AD96_9SPHI</name>
<accession>A0A286AD96</accession>
<organism evidence="3 4">
    <name type="scientific">Pedobacter xixiisoli</name>
    <dbReference type="NCBI Taxonomy" id="1476464"/>
    <lineage>
        <taxon>Bacteria</taxon>
        <taxon>Pseudomonadati</taxon>
        <taxon>Bacteroidota</taxon>
        <taxon>Sphingobacteriia</taxon>
        <taxon>Sphingobacteriales</taxon>
        <taxon>Sphingobacteriaceae</taxon>
        <taxon>Pedobacter</taxon>
    </lineage>
</organism>
<keyword evidence="1" id="KW-0812">Transmembrane</keyword>
<evidence type="ECO:0000313" key="4">
    <source>
        <dbReference type="Proteomes" id="UP000219281"/>
    </source>
</evidence>
<sequence length="236" mass="27813">MMYDFFKNPSIHFNLNRSFNESLKDLFAVFLKAFLFLFLNYLFVSLIDFIIVQSTHFSFQNAINDAQKGASNKNSVLFFLLFAPIVEELIFRLPLKTSRINILTSFVFAYLLFVFISKEELDIFNTATLMSSIAYFFIAFLIVYKLPIHLLQFQTEKSYRIYFYAMALIFGLLHIFNFMDLVPTHLLFFAPIFVIHQMIVGFFLAYLRLKRGILWSILLHFLFNLPPTIGYFFTSS</sequence>
<keyword evidence="4" id="KW-1185">Reference proteome</keyword>
<dbReference type="InterPro" id="IPR003675">
    <property type="entry name" value="Rce1/LyrA-like_dom"/>
</dbReference>
<keyword evidence="1" id="KW-1133">Transmembrane helix</keyword>
<protein>
    <submittedName>
        <fullName evidence="3">CAAX protease self-immunity</fullName>
    </submittedName>
</protein>
<dbReference type="EMBL" id="OCMT01000004">
    <property type="protein sequence ID" value="SOD19868.1"/>
    <property type="molecule type" value="Genomic_DNA"/>
</dbReference>
<dbReference type="Pfam" id="PF02517">
    <property type="entry name" value="Rce1-like"/>
    <property type="match status" value="1"/>
</dbReference>
<feature type="transmembrane region" description="Helical" evidence="1">
    <location>
        <begin position="123"/>
        <end position="147"/>
    </location>
</feature>
<dbReference type="GO" id="GO:0006508">
    <property type="term" value="P:proteolysis"/>
    <property type="evidence" value="ECO:0007669"/>
    <property type="project" value="UniProtKB-KW"/>
</dbReference>
<feature type="transmembrane region" description="Helical" evidence="1">
    <location>
        <begin position="26"/>
        <end position="51"/>
    </location>
</feature>